<sequence length="198" mass="21893">MSKNTTDKDSIVNDELLENAGAGPEGQTVGDSIEEELEDYQEPAATASNENLIASLEDQIAEKDDRHLRLYAEFENYKRRSQREKLDLMGTAGKKTMLALLPVLDDFDRAQKQAESDEGTKQIWESGVGLIRKKLLKNLGDLGLKTMESTGEDFNADLHEAITEIPSPQMAGKVVDTTERGYTLNGTIIRHAKVVVGK</sequence>
<dbReference type="InterPro" id="IPR009012">
    <property type="entry name" value="GrpE_head"/>
</dbReference>
<dbReference type="Proteomes" id="UP000770785">
    <property type="component" value="Unassembled WGS sequence"/>
</dbReference>
<evidence type="ECO:0000256" key="5">
    <source>
        <dbReference type="RuleBase" id="RU004478"/>
    </source>
</evidence>
<name>A0ABX0X8R5_9BACT</name>
<dbReference type="PANTHER" id="PTHR21237">
    <property type="entry name" value="GRPE PROTEIN"/>
    <property type="match status" value="1"/>
</dbReference>
<keyword evidence="3" id="KW-0963">Cytoplasm</keyword>
<evidence type="ECO:0000256" key="4">
    <source>
        <dbReference type="RuleBase" id="RU000639"/>
    </source>
</evidence>
<evidence type="ECO:0000256" key="6">
    <source>
        <dbReference type="SAM" id="MobiDB-lite"/>
    </source>
</evidence>
<organism evidence="7 8">
    <name type="scientific">Neolewinella antarctica</name>
    <dbReference type="NCBI Taxonomy" id="442734"/>
    <lineage>
        <taxon>Bacteria</taxon>
        <taxon>Pseudomonadati</taxon>
        <taxon>Bacteroidota</taxon>
        <taxon>Saprospiria</taxon>
        <taxon>Saprospirales</taxon>
        <taxon>Lewinellaceae</taxon>
        <taxon>Neolewinella</taxon>
    </lineage>
</organism>
<evidence type="ECO:0000256" key="3">
    <source>
        <dbReference type="HAMAP-Rule" id="MF_01151"/>
    </source>
</evidence>
<dbReference type="Gene3D" id="3.90.20.20">
    <property type="match status" value="1"/>
</dbReference>
<comment type="subunit">
    <text evidence="3">Homodimer.</text>
</comment>
<dbReference type="PROSITE" id="PS01071">
    <property type="entry name" value="GRPE"/>
    <property type="match status" value="1"/>
</dbReference>
<evidence type="ECO:0000313" key="7">
    <source>
        <dbReference type="EMBL" id="NJC25233.1"/>
    </source>
</evidence>
<gene>
    <name evidence="3" type="primary">grpE</name>
    <name evidence="7" type="ORF">GGR27_000714</name>
</gene>
<evidence type="ECO:0000256" key="1">
    <source>
        <dbReference type="ARBA" id="ARBA00009054"/>
    </source>
</evidence>
<dbReference type="SUPFAM" id="SSF58014">
    <property type="entry name" value="Coiled-coil domain of nucleotide exchange factor GrpE"/>
    <property type="match status" value="1"/>
</dbReference>
<dbReference type="Pfam" id="PF01025">
    <property type="entry name" value="GrpE"/>
    <property type="match status" value="1"/>
</dbReference>
<comment type="subcellular location">
    <subcellularLocation>
        <location evidence="3">Cytoplasm</location>
    </subcellularLocation>
</comment>
<dbReference type="CDD" id="cd00446">
    <property type="entry name" value="GrpE"/>
    <property type="match status" value="1"/>
</dbReference>
<dbReference type="HAMAP" id="MF_01151">
    <property type="entry name" value="GrpE"/>
    <property type="match status" value="1"/>
</dbReference>
<dbReference type="Gene3D" id="2.30.22.10">
    <property type="entry name" value="Head domain of nucleotide exchange factor GrpE"/>
    <property type="match status" value="1"/>
</dbReference>
<keyword evidence="2 3" id="KW-0143">Chaperone</keyword>
<dbReference type="SUPFAM" id="SSF51064">
    <property type="entry name" value="Head domain of nucleotide exchange factor GrpE"/>
    <property type="match status" value="1"/>
</dbReference>
<accession>A0ABX0X8R5</accession>
<evidence type="ECO:0000313" key="8">
    <source>
        <dbReference type="Proteomes" id="UP000770785"/>
    </source>
</evidence>
<dbReference type="EMBL" id="JAATJH010000001">
    <property type="protein sequence ID" value="NJC25233.1"/>
    <property type="molecule type" value="Genomic_DNA"/>
</dbReference>
<proteinExistence type="inferred from homology"/>
<feature type="compositionally biased region" description="Basic and acidic residues" evidence="6">
    <location>
        <begin position="1"/>
        <end position="11"/>
    </location>
</feature>
<comment type="function">
    <text evidence="3 4">Participates actively in the response to hyperosmotic and heat shock by preventing the aggregation of stress-denatured proteins, in association with DnaK and GrpE. It is the nucleotide exchange factor for DnaK and may function as a thermosensor. Unfolded proteins bind initially to DnaJ; upon interaction with the DnaJ-bound protein, DnaK hydrolyzes its bound ATP, resulting in the formation of a stable complex. GrpE releases ADP from DnaK; ATP binding to DnaK triggers the release of the substrate protein, thus completing the reaction cycle. Several rounds of ATP-dependent interactions between DnaJ, DnaK and GrpE are required for fully efficient folding.</text>
</comment>
<evidence type="ECO:0000256" key="2">
    <source>
        <dbReference type="ARBA" id="ARBA00023186"/>
    </source>
</evidence>
<feature type="region of interest" description="Disordered" evidence="6">
    <location>
        <begin position="1"/>
        <end position="51"/>
    </location>
</feature>
<feature type="compositionally biased region" description="Acidic residues" evidence="6">
    <location>
        <begin position="32"/>
        <end position="41"/>
    </location>
</feature>
<reference evidence="7 8" key="1">
    <citation type="submission" date="2020-03" db="EMBL/GenBank/DDBJ databases">
        <title>Genomic Encyclopedia of Type Strains, Phase IV (KMG-IV): sequencing the most valuable type-strain genomes for metagenomic binning, comparative biology and taxonomic classification.</title>
        <authorList>
            <person name="Goeker M."/>
        </authorList>
    </citation>
    <scope>NUCLEOTIDE SEQUENCE [LARGE SCALE GENOMIC DNA]</scope>
    <source>
        <strain evidence="7 8">DSM 105096</strain>
    </source>
</reference>
<dbReference type="InterPro" id="IPR013805">
    <property type="entry name" value="GrpE_CC"/>
</dbReference>
<dbReference type="RefSeq" id="WP_168035996.1">
    <property type="nucleotide sequence ID" value="NZ_JAATJH010000001.1"/>
</dbReference>
<keyword evidence="3 4" id="KW-0346">Stress response</keyword>
<comment type="caution">
    <text evidence="7">The sequence shown here is derived from an EMBL/GenBank/DDBJ whole genome shotgun (WGS) entry which is preliminary data.</text>
</comment>
<protein>
    <recommendedName>
        <fullName evidence="3 4">Protein GrpE</fullName>
    </recommendedName>
    <alternativeName>
        <fullName evidence="3">HSP-70 cofactor</fullName>
    </alternativeName>
</protein>
<dbReference type="PANTHER" id="PTHR21237:SF23">
    <property type="entry name" value="GRPE PROTEIN HOMOLOG, MITOCHONDRIAL"/>
    <property type="match status" value="1"/>
</dbReference>
<dbReference type="PRINTS" id="PR00773">
    <property type="entry name" value="GRPEPROTEIN"/>
</dbReference>
<dbReference type="InterPro" id="IPR000740">
    <property type="entry name" value="GrpE"/>
</dbReference>
<comment type="similarity">
    <text evidence="1 3 5">Belongs to the GrpE family.</text>
</comment>
<keyword evidence="8" id="KW-1185">Reference proteome</keyword>